<comment type="caution">
    <text evidence="3">The sequence shown here is derived from an EMBL/GenBank/DDBJ whole genome shotgun (WGS) entry which is preliminary data.</text>
</comment>
<name>A0A7J6WAY7_THATH</name>
<dbReference type="InterPro" id="IPR025558">
    <property type="entry name" value="DUF4283"/>
</dbReference>
<sequence length="517" mass="57635">MATPVVSAVSSPAEAMTTQEKAPLSFFGIGERRNQVGFGGNAHRAMSVLPTKEVMKETVEGSTAKKSYASAAKPRYGRNVDISDLPSPGKQGDFPTVSLIDEEVEKGLDFCKLSLVGRLDLQKITLARVRSIAAEIWSPKGGWMITPLGRGYIMVRFEDEDDYMRVWEQVTWLFDKQVLRLSKWSPNFSIDRQVQSHAAVWVKFPGLSLEYWEVKNLLAMGKALGRPLHVDETTAKREMGYYASVYVDIDLSQHIPDKIWVESKKHGVAFWQKVQLGKLPDFCNHCKGVGHLVGNCRFLKKDLAKAPSKAPVHIVQQDPKGKSVVQSDIQVDTMSKSQKKKWRKKNKNQAAEKATTSTVNEDVQEQLEKEATTDEVVIAAPPAAVHGVEKDQEKERETGQIDDNMELVVMLPIEPILQIEHEVTNCSPIVQRSPSSPEIQVHNSYTALEEEEVVKETQELAIIEREAEIVSKKVAELAGKQGRSDMTPEKVDLVKKKNKKTATGVCVGTRSQAKAHI</sequence>
<evidence type="ECO:0000313" key="4">
    <source>
        <dbReference type="Proteomes" id="UP000554482"/>
    </source>
</evidence>
<dbReference type="OrthoDB" id="1924068at2759"/>
<dbReference type="PANTHER" id="PTHR31286:SF60">
    <property type="entry name" value="PROTEIN, PUTATIVE-RELATED"/>
    <property type="match status" value="1"/>
</dbReference>
<evidence type="ECO:0000313" key="3">
    <source>
        <dbReference type="EMBL" id="KAF5194594.1"/>
    </source>
</evidence>
<evidence type="ECO:0000259" key="2">
    <source>
        <dbReference type="Pfam" id="PF14111"/>
    </source>
</evidence>
<dbReference type="Proteomes" id="UP000554482">
    <property type="component" value="Unassembled WGS sequence"/>
</dbReference>
<dbReference type="EMBL" id="JABWDY010018500">
    <property type="protein sequence ID" value="KAF5194594.1"/>
    <property type="molecule type" value="Genomic_DNA"/>
</dbReference>
<feature type="region of interest" description="Disordered" evidence="1">
    <location>
        <begin position="335"/>
        <end position="361"/>
    </location>
</feature>
<accession>A0A7J6WAY7</accession>
<dbReference type="AlphaFoldDB" id="A0A7J6WAY7"/>
<evidence type="ECO:0000256" key="1">
    <source>
        <dbReference type="SAM" id="MobiDB-lite"/>
    </source>
</evidence>
<feature type="compositionally biased region" description="Basic residues" evidence="1">
    <location>
        <begin position="337"/>
        <end position="347"/>
    </location>
</feature>
<reference evidence="3 4" key="1">
    <citation type="submission" date="2020-06" db="EMBL/GenBank/DDBJ databases">
        <title>Transcriptomic and genomic resources for Thalictrum thalictroides and T. hernandezii: Facilitating candidate gene discovery in an emerging model plant lineage.</title>
        <authorList>
            <person name="Arias T."/>
            <person name="Riano-Pachon D.M."/>
            <person name="Di Stilio V.S."/>
        </authorList>
    </citation>
    <scope>NUCLEOTIDE SEQUENCE [LARGE SCALE GENOMIC DNA]</scope>
    <source>
        <strain evidence="4">cv. WT478/WT964</strain>
        <tissue evidence="3">Leaves</tissue>
    </source>
</reference>
<dbReference type="Pfam" id="PF14111">
    <property type="entry name" value="DUF4283"/>
    <property type="match status" value="1"/>
</dbReference>
<proteinExistence type="predicted"/>
<dbReference type="InterPro" id="IPR040256">
    <property type="entry name" value="At4g02000-like"/>
</dbReference>
<feature type="domain" description="DUF4283" evidence="2">
    <location>
        <begin position="110"/>
        <end position="190"/>
    </location>
</feature>
<organism evidence="3 4">
    <name type="scientific">Thalictrum thalictroides</name>
    <name type="common">Rue-anemone</name>
    <name type="synonym">Anemone thalictroides</name>
    <dbReference type="NCBI Taxonomy" id="46969"/>
    <lineage>
        <taxon>Eukaryota</taxon>
        <taxon>Viridiplantae</taxon>
        <taxon>Streptophyta</taxon>
        <taxon>Embryophyta</taxon>
        <taxon>Tracheophyta</taxon>
        <taxon>Spermatophyta</taxon>
        <taxon>Magnoliopsida</taxon>
        <taxon>Ranunculales</taxon>
        <taxon>Ranunculaceae</taxon>
        <taxon>Thalictroideae</taxon>
        <taxon>Thalictrum</taxon>
    </lineage>
</organism>
<dbReference type="PANTHER" id="PTHR31286">
    <property type="entry name" value="GLYCINE-RICH CELL WALL STRUCTURAL PROTEIN 1.8-LIKE"/>
    <property type="match status" value="1"/>
</dbReference>
<gene>
    <name evidence="3" type="ORF">FRX31_015818</name>
</gene>
<keyword evidence="4" id="KW-1185">Reference proteome</keyword>
<protein>
    <submittedName>
        <fullName evidence="3">Zinc ion binding / nucleic acid binding protein</fullName>
    </submittedName>
</protein>